<dbReference type="Proteomes" id="UP001017257">
    <property type="component" value="Plasmid pR24_1"/>
</dbReference>
<dbReference type="CDD" id="cd00038">
    <property type="entry name" value="CAP_ED"/>
    <property type="match status" value="1"/>
</dbReference>
<proteinExistence type="predicted"/>
<dbReference type="SUPFAM" id="SSF46785">
    <property type="entry name" value="Winged helix' DNA-binding domain"/>
    <property type="match status" value="1"/>
</dbReference>
<dbReference type="PANTHER" id="PTHR24567">
    <property type="entry name" value="CRP FAMILY TRANSCRIPTIONAL REGULATORY PROTEIN"/>
    <property type="match status" value="1"/>
</dbReference>
<dbReference type="Gene3D" id="2.60.120.10">
    <property type="entry name" value="Jelly Rolls"/>
    <property type="match status" value="1"/>
</dbReference>
<gene>
    <name evidence="5" type="ORF">HPT29_024920</name>
</gene>
<keyword evidence="1" id="KW-0805">Transcription regulation</keyword>
<organism evidence="5 6">
    <name type="scientific">Microvirga terrae</name>
    <dbReference type="NCBI Taxonomy" id="2740529"/>
    <lineage>
        <taxon>Bacteria</taxon>
        <taxon>Pseudomonadati</taxon>
        <taxon>Pseudomonadota</taxon>
        <taxon>Alphaproteobacteria</taxon>
        <taxon>Hyphomicrobiales</taxon>
        <taxon>Methylobacteriaceae</taxon>
        <taxon>Microvirga</taxon>
    </lineage>
</organism>
<evidence type="ECO:0000256" key="1">
    <source>
        <dbReference type="ARBA" id="ARBA00023015"/>
    </source>
</evidence>
<dbReference type="InterPro" id="IPR012318">
    <property type="entry name" value="HTH_CRP"/>
</dbReference>
<keyword evidence="6" id="KW-1185">Reference proteome</keyword>
<dbReference type="EMBL" id="CP102846">
    <property type="protein sequence ID" value="UVF22403.1"/>
    <property type="molecule type" value="Genomic_DNA"/>
</dbReference>
<keyword evidence="2" id="KW-0238">DNA-binding</keyword>
<evidence type="ECO:0000256" key="2">
    <source>
        <dbReference type="ARBA" id="ARBA00023125"/>
    </source>
</evidence>
<dbReference type="SUPFAM" id="SSF51206">
    <property type="entry name" value="cAMP-binding domain-like"/>
    <property type="match status" value="1"/>
</dbReference>
<dbReference type="InterPro" id="IPR036390">
    <property type="entry name" value="WH_DNA-bd_sf"/>
</dbReference>
<evidence type="ECO:0000313" key="5">
    <source>
        <dbReference type="EMBL" id="UVF22403.1"/>
    </source>
</evidence>
<dbReference type="RefSeq" id="WP_259060965.1">
    <property type="nucleotide sequence ID" value="NZ_CP102846.1"/>
</dbReference>
<evidence type="ECO:0000313" key="6">
    <source>
        <dbReference type="Proteomes" id="UP001017257"/>
    </source>
</evidence>
<keyword evidence="5" id="KW-0614">Plasmid</keyword>
<dbReference type="InterPro" id="IPR014710">
    <property type="entry name" value="RmlC-like_jellyroll"/>
</dbReference>
<dbReference type="InterPro" id="IPR050397">
    <property type="entry name" value="Env_Response_Regulators"/>
</dbReference>
<dbReference type="InterPro" id="IPR000595">
    <property type="entry name" value="cNMP-bd_dom"/>
</dbReference>
<protein>
    <submittedName>
        <fullName evidence="5">Crp/Fnr family transcriptional regulator</fullName>
    </submittedName>
</protein>
<dbReference type="InterPro" id="IPR018490">
    <property type="entry name" value="cNMP-bd_dom_sf"/>
</dbReference>
<name>A0ABY5RZG0_9HYPH</name>
<evidence type="ECO:0000256" key="3">
    <source>
        <dbReference type="ARBA" id="ARBA00023163"/>
    </source>
</evidence>
<evidence type="ECO:0000259" key="4">
    <source>
        <dbReference type="Pfam" id="PF13545"/>
    </source>
</evidence>
<keyword evidence="3" id="KW-0804">Transcription</keyword>
<dbReference type="Gene3D" id="1.10.10.10">
    <property type="entry name" value="Winged helix-like DNA-binding domain superfamily/Winged helix DNA-binding domain"/>
    <property type="match status" value="1"/>
</dbReference>
<geneLocation type="plasmid" evidence="5 6">
    <name>pR24_1</name>
</geneLocation>
<accession>A0ABY5RZG0</accession>
<dbReference type="InterPro" id="IPR036388">
    <property type="entry name" value="WH-like_DNA-bd_sf"/>
</dbReference>
<sequence>MVQLKQSFLRNRLLRALALEDFALVGPHLEQVMLPRGKVLIEPNQPIEHVIFPESGVASVVALNSDSRPVEIGIVGREGLVGPSIVLGVDRTPHQSFFQMEGAGYQIPIRHMIRALEASPCLHDLLLRYIHVLMVQTAATAMSNGDSVLSERMARWLLMCHDRVDSDELALTHEFLSLMLAVRRPGVTEAIHLLEGTGIIKARRAHITILDRERLEETAGDSYGVPEAEYERLIPMPDGSGASHVRLPGL</sequence>
<feature type="domain" description="HTH crp-type" evidence="4">
    <location>
        <begin position="151"/>
        <end position="217"/>
    </location>
</feature>
<dbReference type="PANTHER" id="PTHR24567:SF74">
    <property type="entry name" value="HTH-TYPE TRANSCRIPTIONAL REGULATOR ARCR"/>
    <property type="match status" value="1"/>
</dbReference>
<reference evidence="5" key="1">
    <citation type="submission" date="2022-08" db="EMBL/GenBank/DDBJ databases">
        <title>Microvirga terrae sp. nov., isolated from soil.</title>
        <authorList>
            <person name="Kim K.H."/>
            <person name="Seo Y.L."/>
            <person name="Kim J.M."/>
            <person name="Lee J.K."/>
            <person name="Han D.M."/>
            <person name="Jeon C.O."/>
        </authorList>
    </citation>
    <scope>NUCLEOTIDE SEQUENCE</scope>
    <source>
        <strain evidence="5">R24</strain>
        <plasmid evidence="5">pR24_1</plasmid>
    </source>
</reference>
<dbReference type="Pfam" id="PF13545">
    <property type="entry name" value="HTH_Crp_2"/>
    <property type="match status" value="1"/>
</dbReference>